<dbReference type="Gene3D" id="3.20.20.370">
    <property type="entry name" value="Glycoside hydrolase/deacetylase"/>
    <property type="match status" value="1"/>
</dbReference>
<dbReference type="InterPro" id="IPR050248">
    <property type="entry name" value="Polysacc_deacetylase_ArnD"/>
</dbReference>
<dbReference type="PROSITE" id="PS51677">
    <property type="entry name" value="NODB"/>
    <property type="match status" value="1"/>
</dbReference>
<name>A0A1T4JNT3_9FIRM</name>
<dbReference type="PANTHER" id="PTHR10587">
    <property type="entry name" value="GLYCOSYL TRANSFERASE-RELATED"/>
    <property type="match status" value="1"/>
</dbReference>
<dbReference type="Pfam" id="PF01522">
    <property type="entry name" value="Polysacc_deac_1"/>
    <property type="match status" value="1"/>
</dbReference>
<dbReference type="AlphaFoldDB" id="A0A1T4JNT3"/>
<keyword evidence="3" id="KW-1185">Reference proteome</keyword>
<dbReference type="EMBL" id="FUWM01000003">
    <property type="protein sequence ID" value="SJZ31705.1"/>
    <property type="molecule type" value="Genomic_DNA"/>
</dbReference>
<dbReference type="PANTHER" id="PTHR10587:SF128">
    <property type="entry name" value="POLYSACCHARIDE DEACETYLASE PDAB-RELATED"/>
    <property type="match status" value="1"/>
</dbReference>
<accession>A0A1T4JNT3</accession>
<protein>
    <submittedName>
        <fullName evidence="2">Polysaccharide deacetylase family sporulation protein PdaB</fullName>
    </submittedName>
</protein>
<dbReference type="GO" id="GO:0016810">
    <property type="term" value="F:hydrolase activity, acting on carbon-nitrogen (but not peptide) bonds"/>
    <property type="evidence" value="ECO:0007669"/>
    <property type="project" value="InterPro"/>
</dbReference>
<dbReference type="GO" id="GO:0005975">
    <property type="term" value="P:carbohydrate metabolic process"/>
    <property type="evidence" value="ECO:0007669"/>
    <property type="project" value="InterPro"/>
</dbReference>
<dbReference type="GO" id="GO:0016020">
    <property type="term" value="C:membrane"/>
    <property type="evidence" value="ECO:0007669"/>
    <property type="project" value="TreeGrafter"/>
</dbReference>
<dbReference type="Proteomes" id="UP000190625">
    <property type="component" value="Unassembled WGS sequence"/>
</dbReference>
<dbReference type="STRING" id="142842.SAMN02745118_00266"/>
<evidence type="ECO:0000259" key="1">
    <source>
        <dbReference type="PROSITE" id="PS51677"/>
    </source>
</evidence>
<organism evidence="2 3">
    <name type="scientific">Selenihalanaerobacter shriftii</name>
    <dbReference type="NCBI Taxonomy" id="142842"/>
    <lineage>
        <taxon>Bacteria</taxon>
        <taxon>Bacillati</taxon>
        <taxon>Bacillota</taxon>
        <taxon>Clostridia</taxon>
        <taxon>Halanaerobiales</taxon>
        <taxon>Halobacteroidaceae</taxon>
        <taxon>Selenihalanaerobacter</taxon>
    </lineage>
</organism>
<gene>
    <name evidence="2" type="ORF">SAMN02745118_00266</name>
</gene>
<evidence type="ECO:0000313" key="3">
    <source>
        <dbReference type="Proteomes" id="UP000190625"/>
    </source>
</evidence>
<evidence type="ECO:0000313" key="2">
    <source>
        <dbReference type="EMBL" id="SJZ31705.1"/>
    </source>
</evidence>
<proteinExistence type="predicted"/>
<feature type="domain" description="NodB homology" evidence="1">
    <location>
        <begin position="55"/>
        <end position="232"/>
    </location>
</feature>
<sequence>MMSLYLSKRIAFMLTLIIGIGIFLLGNLSPNLSKQVMMLTSDRLVPVYKVDTRKKKVAITLDGMWGAKYTPRLLEIFKENDIQITFFFGGNWLEDYPDMAKKIVDNGHEIGNHTYSHPHLNSLTKEEIEEELVRNQQLIKNLVGEQPKLFRPPFGEYSNKVINVAKDLNFQTIQWSIDSLDWKEPGADVITDRISKKIGPGDIILMHNNGLHTADALEVLLPKLKAKGYEVVKLSELVYKDNYYIESHSGVQKRRINPGRVD</sequence>
<dbReference type="InterPro" id="IPR002509">
    <property type="entry name" value="NODB_dom"/>
</dbReference>
<reference evidence="3" key="1">
    <citation type="submission" date="2017-02" db="EMBL/GenBank/DDBJ databases">
        <authorList>
            <person name="Varghese N."/>
            <person name="Submissions S."/>
        </authorList>
    </citation>
    <scope>NUCLEOTIDE SEQUENCE [LARGE SCALE GENOMIC DNA]</scope>
    <source>
        <strain evidence="3">ATCC BAA-73</strain>
    </source>
</reference>
<dbReference type="InterPro" id="IPR011330">
    <property type="entry name" value="Glyco_hydro/deAcase_b/a-brl"/>
</dbReference>
<dbReference type="SUPFAM" id="SSF88713">
    <property type="entry name" value="Glycoside hydrolase/deacetylase"/>
    <property type="match status" value="1"/>
</dbReference>